<dbReference type="EMBL" id="KV002007">
    <property type="protein sequence ID" value="KZV38237.1"/>
    <property type="molecule type" value="Genomic_DNA"/>
</dbReference>
<dbReference type="SMART" id="SM00389">
    <property type="entry name" value="HOX"/>
    <property type="match status" value="1"/>
</dbReference>
<dbReference type="PANTHER" id="PTHR24326">
    <property type="entry name" value="HOMEOBOX-LEUCINE ZIPPER PROTEIN"/>
    <property type="match status" value="1"/>
</dbReference>
<dbReference type="CDD" id="cd00086">
    <property type="entry name" value="homeodomain"/>
    <property type="match status" value="1"/>
</dbReference>
<dbReference type="AlphaFoldDB" id="A0A2Z7C140"/>
<dbReference type="PROSITE" id="PS00027">
    <property type="entry name" value="HOMEOBOX_1"/>
    <property type="match status" value="1"/>
</dbReference>
<dbReference type="GO" id="GO:0005634">
    <property type="term" value="C:nucleus"/>
    <property type="evidence" value="ECO:0007669"/>
    <property type="project" value="UniProtKB-SubCell"/>
</dbReference>
<evidence type="ECO:0000256" key="7">
    <source>
        <dbReference type="ARBA" id="ARBA00025748"/>
    </source>
</evidence>
<dbReference type="FunFam" id="1.10.10.60:FF:000241">
    <property type="entry name" value="homeobox-leucine zipper protein ATHB-40"/>
    <property type="match status" value="1"/>
</dbReference>
<keyword evidence="5 10" id="KW-0804">Transcription</keyword>
<keyword evidence="3 8" id="KW-0238">DNA-binding</keyword>
<protein>
    <recommendedName>
        <fullName evidence="10">Homeobox-leucine zipper protein</fullName>
    </recommendedName>
    <alternativeName>
        <fullName evidence="10">HD-ZIP protein</fullName>
    </alternativeName>
    <alternativeName>
        <fullName evidence="10">Homeodomain transcription factor</fullName>
    </alternativeName>
</protein>
<dbReference type="PROSITE" id="PS50071">
    <property type="entry name" value="HOMEOBOX_2"/>
    <property type="match status" value="1"/>
</dbReference>
<evidence type="ECO:0000256" key="12">
    <source>
        <dbReference type="SAM" id="MobiDB-lite"/>
    </source>
</evidence>
<accession>A0A2Z7C140</accession>
<feature type="region of interest" description="Disordered" evidence="12">
    <location>
        <begin position="22"/>
        <end position="63"/>
    </location>
</feature>
<reference evidence="14 15" key="1">
    <citation type="journal article" date="2015" name="Proc. Natl. Acad. Sci. U.S.A.">
        <title>The resurrection genome of Boea hygrometrica: A blueprint for survival of dehydration.</title>
        <authorList>
            <person name="Xiao L."/>
            <person name="Yang G."/>
            <person name="Zhang L."/>
            <person name="Yang X."/>
            <person name="Zhao S."/>
            <person name="Ji Z."/>
            <person name="Zhou Q."/>
            <person name="Hu M."/>
            <person name="Wang Y."/>
            <person name="Chen M."/>
            <person name="Xu Y."/>
            <person name="Jin H."/>
            <person name="Xiao X."/>
            <person name="Hu G."/>
            <person name="Bao F."/>
            <person name="Hu Y."/>
            <person name="Wan P."/>
            <person name="Li L."/>
            <person name="Deng X."/>
            <person name="Kuang T."/>
            <person name="Xiang C."/>
            <person name="Zhu J.K."/>
            <person name="Oliver M.J."/>
            <person name="He Y."/>
        </authorList>
    </citation>
    <scope>NUCLEOTIDE SEQUENCE [LARGE SCALE GENOMIC DNA]</scope>
    <source>
        <strain evidence="15">cv. XS01</strain>
    </source>
</reference>
<dbReference type="Gene3D" id="1.10.10.60">
    <property type="entry name" value="Homeodomain-like"/>
    <property type="match status" value="1"/>
</dbReference>
<keyword evidence="11" id="KW-0175">Coiled coil</keyword>
<evidence type="ECO:0000256" key="5">
    <source>
        <dbReference type="ARBA" id="ARBA00023163"/>
    </source>
</evidence>
<dbReference type="InterPro" id="IPR000047">
    <property type="entry name" value="HTH_motif"/>
</dbReference>
<keyword evidence="6 8" id="KW-0539">Nucleus</keyword>
<comment type="similarity">
    <text evidence="7 10">Belongs to the HD-ZIP homeobox family. Class I subfamily.</text>
</comment>
<keyword evidence="2 10" id="KW-0805">Transcription regulation</keyword>
<name>A0A2Z7C140_9LAMI</name>
<dbReference type="PRINTS" id="PR00031">
    <property type="entry name" value="HTHREPRESSR"/>
</dbReference>
<feature type="region of interest" description="Disordered" evidence="12">
    <location>
        <begin position="304"/>
        <end position="325"/>
    </location>
</feature>
<dbReference type="Pfam" id="PF00046">
    <property type="entry name" value="Homeodomain"/>
    <property type="match status" value="1"/>
</dbReference>
<dbReference type="InterPro" id="IPR017970">
    <property type="entry name" value="Homeobox_CS"/>
</dbReference>
<dbReference type="GO" id="GO:0043565">
    <property type="term" value="F:sequence-specific DNA binding"/>
    <property type="evidence" value="ECO:0007669"/>
    <property type="project" value="TreeGrafter"/>
</dbReference>
<comment type="subcellular location">
    <subcellularLocation>
        <location evidence="1 8 9">Nucleus</location>
    </subcellularLocation>
</comment>
<evidence type="ECO:0000256" key="11">
    <source>
        <dbReference type="SAM" id="Coils"/>
    </source>
</evidence>
<evidence type="ECO:0000256" key="3">
    <source>
        <dbReference type="ARBA" id="ARBA00023125"/>
    </source>
</evidence>
<feature type="domain" description="Homeobox" evidence="13">
    <location>
        <begin position="51"/>
        <end position="111"/>
    </location>
</feature>
<feature type="compositionally biased region" description="Pro residues" evidence="12">
    <location>
        <begin position="316"/>
        <end position="325"/>
    </location>
</feature>
<organism evidence="14 15">
    <name type="scientific">Dorcoceras hygrometricum</name>
    <dbReference type="NCBI Taxonomy" id="472368"/>
    <lineage>
        <taxon>Eukaryota</taxon>
        <taxon>Viridiplantae</taxon>
        <taxon>Streptophyta</taxon>
        <taxon>Embryophyta</taxon>
        <taxon>Tracheophyta</taxon>
        <taxon>Spermatophyta</taxon>
        <taxon>Magnoliopsida</taxon>
        <taxon>eudicotyledons</taxon>
        <taxon>Gunneridae</taxon>
        <taxon>Pentapetalae</taxon>
        <taxon>asterids</taxon>
        <taxon>lamiids</taxon>
        <taxon>Lamiales</taxon>
        <taxon>Gesneriaceae</taxon>
        <taxon>Didymocarpoideae</taxon>
        <taxon>Trichosporeae</taxon>
        <taxon>Loxocarpinae</taxon>
        <taxon>Dorcoceras</taxon>
    </lineage>
</organism>
<evidence type="ECO:0000256" key="4">
    <source>
        <dbReference type="ARBA" id="ARBA00023155"/>
    </source>
</evidence>
<dbReference type="InterPro" id="IPR009057">
    <property type="entry name" value="Homeodomain-like_sf"/>
</dbReference>
<evidence type="ECO:0000256" key="8">
    <source>
        <dbReference type="PROSITE-ProRule" id="PRU00108"/>
    </source>
</evidence>
<keyword evidence="4 8" id="KW-0371">Homeobox</keyword>
<dbReference type="InterPro" id="IPR045224">
    <property type="entry name" value="HDZip_class_I_plant"/>
</dbReference>
<feature type="DNA-binding region" description="Homeobox" evidence="8">
    <location>
        <begin position="53"/>
        <end position="112"/>
    </location>
</feature>
<dbReference type="GO" id="GO:0045893">
    <property type="term" value="P:positive regulation of DNA-templated transcription"/>
    <property type="evidence" value="ECO:0007669"/>
    <property type="project" value="TreeGrafter"/>
</dbReference>
<evidence type="ECO:0000256" key="10">
    <source>
        <dbReference type="RuleBase" id="RU369038"/>
    </source>
</evidence>
<evidence type="ECO:0000256" key="6">
    <source>
        <dbReference type="ARBA" id="ARBA00023242"/>
    </source>
</evidence>
<evidence type="ECO:0000313" key="14">
    <source>
        <dbReference type="EMBL" id="KZV38237.1"/>
    </source>
</evidence>
<dbReference type="SUPFAM" id="SSF46689">
    <property type="entry name" value="Homeodomain-like"/>
    <property type="match status" value="1"/>
</dbReference>
<comment type="function">
    <text evidence="10">Transcription factor.</text>
</comment>
<feature type="coiled-coil region" evidence="11">
    <location>
        <begin position="103"/>
        <end position="158"/>
    </location>
</feature>
<dbReference type="Proteomes" id="UP000250235">
    <property type="component" value="Unassembled WGS sequence"/>
</dbReference>
<dbReference type="OrthoDB" id="6159439at2759"/>
<dbReference type="InterPro" id="IPR001356">
    <property type="entry name" value="HD"/>
</dbReference>
<dbReference type="GO" id="GO:0009733">
    <property type="term" value="P:response to auxin"/>
    <property type="evidence" value="ECO:0007669"/>
    <property type="project" value="UniProtKB-ARBA"/>
</dbReference>
<evidence type="ECO:0000256" key="1">
    <source>
        <dbReference type="ARBA" id="ARBA00004123"/>
    </source>
</evidence>
<proteinExistence type="inferred from homology"/>
<gene>
    <name evidence="14" type="ORF">F511_33934</name>
</gene>
<evidence type="ECO:0000256" key="9">
    <source>
        <dbReference type="RuleBase" id="RU000682"/>
    </source>
</evidence>
<sequence length="325" mass="36829">MNPETDDPMALISEYYPSEIYSQFEPQQEAAAPNPKPRRRRKKNRGDEGGVDGVMRKRKLSEEQMSMLERSFGSEHKLESERKDRLAAELGLDPRQVAVWFQNRRARWKSKKLEEEYSRLKSEHDSTVVEKCRLETQLLKLKEQLREAEKEIRRLSECGDGFSSNSPSSSFSMDVMNKPPFMGEFGMEGLENVIYNGSDCNNYGLGLGITDSACKNQLVVVSVQYGPFNTHIPIRSTTIGKSRVAKDPIAMHTSWRSNSDIASVTRQTHLPKTYPVLWPEIYHTIVSSDSIGYPCMRASGESSTTKHRLLHASGPHPIPPPNDPK</sequence>
<dbReference type="GO" id="GO:0000981">
    <property type="term" value="F:DNA-binding transcription factor activity, RNA polymerase II-specific"/>
    <property type="evidence" value="ECO:0007669"/>
    <property type="project" value="UniProtKB-UniRule"/>
</dbReference>
<dbReference type="PANTHER" id="PTHR24326:SF527">
    <property type="entry name" value="HOMEOBOX-LEUCINE ZIPPER PROTEIN ATHB-40"/>
    <property type="match status" value="1"/>
</dbReference>
<evidence type="ECO:0000313" key="15">
    <source>
        <dbReference type="Proteomes" id="UP000250235"/>
    </source>
</evidence>
<evidence type="ECO:0000256" key="2">
    <source>
        <dbReference type="ARBA" id="ARBA00023015"/>
    </source>
</evidence>
<evidence type="ECO:0000259" key="13">
    <source>
        <dbReference type="PROSITE" id="PS50071"/>
    </source>
</evidence>
<keyword evidence="15" id="KW-1185">Reference proteome</keyword>